<evidence type="ECO:0000313" key="3">
    <source>
        <dbReference type="Proteomes" id="UP000802392"/>
    </source>
</evidence>
<gene>
    <name evidence="2" type="ORF">FHR86_003680</name>
</gene>
<organism evidence="2 3">
    <name type="scientific">Paenarthrobacter ilicis</name>
    <dbReference type="NCBI Taxonomy" id="43665"/>
    <lineage>
        <taxon>Bacteria</taxon>
        <taxon>Bacillati</taxon>
        <taxon>Actinomycetota</taxon>
        <taxon>Actinomycetes</taxon>
        <taxon>Micrococcales</taxon>
        <taxon>Micrococcaceae</taxon>
        <taxon>Paenarthrobacter</taxon>
    </lineage>
</organism>
<sequence>MSGKVASSCSVGVPLSLADVEASTFDLNRKKGRYGVAYLKNVCAQFGVGLDETSPDEDVNAWDCAIKYVINSVPVQIKCTSTDFTASDPHLSWPIKPAWRSKWSNYRGGPAYFLVVRVPNSPDEWIQHSADDQTLHQTAAYWTRIDRTELGPSIRVDRANRFTAATLQQWHDDILADFGLVSS</sequence>
<dbReference type="InterPro" id="IPR025375">
    <property type="entry name" value="DUF4365"/>
</dbReference>
<reference evidence="2 3" key="1">
    <citation type="submission" date="2020-03" db="EMBL/GenBank/DDBJ databases">
        <title>Genomic Encyclopedia of Type Strains, Phase III (KMG-III): the genomes of soil and plant-associated and newly described type strains.</title>
        <authorList>
            <person name="Whitman W."/>
        </authorList>
    </citation>
    <scope>NUCLEOTIDE SEQUENCE [LARGE SCALE GENOMIC DNA]</scope>
    <source>
        <strain evidence="2 3">CECT 4207</strain>
    </source>
</reference>
<comment type="caution">
    <text evidence="2">The sequence shown here is derived from an EMBL/GenBank/DDBJ whole genome shotgun (WGS) entry which is preliminary data.</text>
</comment>
<dbReference type="EMBL" id="JAAOZD010000011">
    <property type="protein sequence ID" value="NIJ03321.1"/>
    <property type="molecule type" value="Genomic_DNA"/>
</dbReference>
<dbReference type="RefSeq" id="WP_420874320.1">
    <property type="nucleotide sequence ID" value="NZ_JAAOZD010000011.1"/>
</dbReference>
<evidence type="ECO:0000313" key="2">
    <source>
        <dbReference type="EMBL" id="NIJ03321.1"/>
    </source>
</evidence>
<keyword evidence="3" id="KW-1185">Reference proteome</keyword>
<proteinExistence type="predicted"/>
<name>A0ABX0TQ70_9MICC</name>
<dbReference type="Pfam" id="PF14280">
    <property type="entry name" value="DUF4365"/>
    <property type="match status" value="1"/>
</dbReference>
<accession>A0ABX0TQ70</accession>
<protein>
    <recommendedName>
        <fullName evidence="1">DUF4365 domain-containing protein</fullName>
    </recommendedName>
</protein>
<dbReference type="Proteomes" id="UP000802392">
    <property type="component" value="Unassembled WGS sequence"/>
</dbReference>
<feature type="domain" description="DUF4365" evidence="1">
    <location>
        <begin position="33"/>
        <end position="172"/>
    </location>
</feature>
<evidence type="ECO:0000259" key="1">
    <source>
        <dbReference type="Pfam" id="PF14280"/>
    </source>
</evidence>